<proteinExistence type="predicted"/>
<comment type="caution">
    <text evidence="1">The sequence shown here is derived from an EMBL/GenBank/DDBJ whole genome shotgun (WGS) entry which is preliminary data.</text>
</comment>
<dbReference type="AlphaFoldDB" id="A0A0F9P259"/>
<gene>
    <name evidence="1" type="ORF">LCGC14_0955660</name>
</gene>
<protein>
    <submittedName>
        <fullName evidence="1">Uncharacterized protein</fullName>
    </submittedName>
</protein>
<organism evidence="1">
    <name type="scientific">marine sediment metagenome</name>
    <dbReference type="NCBI Taxonomy" id="412755"/>
    <lineage>
        <taxon>unclassified sequences</taxon>
        <taxon>metagenomes</taxon>
        <taxon>ecological metagenomes</taxon>
    </lineage>
</organism>
<accession>A0A0F9P259</accession>
<dbReference type="EMBL" id="LAZR01003425">
    <property type="protein sequence ID" value="KKN18457.1"/>
    <property type="molecule type" value="Genomic_DNA"/>
</dbReference>
<name>A0A0F9P259_9ZZZZ</name>
<reference evidence="1" key="1">
    <citation type="journal article" date="2015" name="Nature">
        <title>Complex archaea that bridge the gap between prokaryotes and eukaryotes.</title>
        <authorList>
            <person name="Spang A."/>
            <person name="Saw J.H."/>
            <person name="Jorgensen S.L."/>
            <person name="Zaremba-Niedzwiedzka K."/>
            <person name="Martijn J."/>
            <person name="Lind A.E."/>
            <person name="van Eijk R."/>
            <person name="Schleper C."/>
            <person name="Guy L."/>
            <person name="Ettema T.J."/>
        </authorList>
    </citation>
    <scope>NUCLEOTIDE SEQUENCE</scope>
</reference>
<sequence length="109" mass="11887">MEYTKGGWEVVDRWNIFSGRRLVANCGGYSSNTESVVEENEANAHLIVTAVNACIKVNPDNPMAIAESIADMYEALRNLTDFDEHGGNGQDHYVLVANAKEALAKAEGK</sequence>
<evidence type="ECO:0000313" key="1">
    <source>
        <dbReference type="EMBL" id="KKN18457.1"/>
    </source>
</evidence>